<keyword evidence="2" id="KW-1185">Reference proteome</keyword>
<comment type="caution">
    <text evidence="1">The sequence shown here is derived from an EMBL/GenBank/DDBJ whole genome shotgun (WGS) entry which is preliminary data.</text>
</comment>
<evidence type="ECO:0000313" key="1">
    <source>
        <dbReference type="EMBL" id="KAF8471400.1"/>
    </source>
</evidence>
<dbReference type="OrthoDB" id="272139at2759"/>
<evidence type="ECO:0000313" key="2">
    <source>
        <dbReference type="Proteomes" id="UP000759537"/>
    </source>
</evidence>
<proteinExistence type="predicted"/>
<reference evidence="1" key="2">
    <citation type="journal article" date="2020" name="Nat. Commun.">
        <title>Large-scale genome sequencing of mycorrhizal fungi provides insights into the early evolution of symbiotic traits.</title>
        <authorList>
            <person name="Miyauchi S."/>
            <person name="Kiss E."/>
            <person name="Kuo A."/>
            <person name="Drula E."/>
            <person name="Kohler A."/>
            <person name="Sanchez-Garcia M."/>
            <person name="Morin E."/>
            <person name="Andreopoulos B."/>
            <person name="Barry K.W."/>
            <person name="Bonito G."/>
            <person name="Buee M."/>
            <person name="Carver A."/>
            <person name="Chen C."/>
            <person name="Cichocki N."/>
            <person name="Clum A."/>
            <person name="Culley D."/>
            <person name="Crous P.W."/>
            <person name="Fauchery L."/>
            <person name="Girlanda M."/>
            <person name="Hayes R.D."/>
            <person name="Keri Z."/>
            <person name="LaButti K."/>
            <person name="Lipzen A."/>
            <person name="Lombard V."/>
            <person name="Magnuson J."/>
            <person name="Maillard F."/>
            <person name="Murat C."/>
            <person name="Nolan M."/>
            <person name="Ohm R.A."/>
            <person name="Pangilinan J."/>
            <person name="Pereira M.F."/>
            <person name="Perotto S."/>
            <person name="Peter M."/>
            <person name="Pfister S."/>
            <person name="Riley R."/>
            <person name="Sitrit Y."/>
            <person name="Stielow J.B."/>
            <person name="Szollosi G."/>
            <person name="Zifcakova L."/>
            <person name="Stursova M."/>
            <person name="Spatafora J.W."/>
            <person name="Tedersoo L."/>
            <person name="Vaario L.M."/>
            <person name="Yamada A."/>
            <person name="Yan M."/>
            <person name="Wang P."/>
            <person name="Xu J."/>
            <person name="Bruns T."/>
            <person name="Baldrian P."/>
            <person name="Vilgalys R."/>
            <person name="Dunand C."/>
            <person name="Henrissat B."/>
            <person name="Grigoriev I.V."/>
            <person name="Hibbett D."/>
            <person name="Nagy L.G."/>
            <person name="Martin F.M."/>
        </authorList>
    </citation>
    <scope>NUCLEOTIDE SEQUENCE</scope>
    <source>
        <strain evidence="1">Prilba</strain>
    </source>
</reference>
<dbReference type="AlphaFoldDB" id="A0A9P5MR49"/>
<protein>
    <submittedName>
        <fullName evidence="1">Uncharacterized protein</fullName>
    </submittedName>
</protein>
<name>A0A9P5MR49_9AGAM</name>
<organism evidence="1 2">
    <name type="scientific">Russula ochroleuca</name>
    <dbReference type="NCBI Taxonomy" id="152965"/>
    <lineage>
        <taxon>Eukaryota</taxon>
        <taxon>Fungi</taxon>
        <taxon>Dikarya</taxon>
        <taxon>Basidiomycota</taxon>
        <taxon>Agaricomycotina</taxon>
        <taxon>Agaricomycetes</taxon>
        <taxon>Russulales</taxon>
        <taxon>Russulaceae</taxon>
        <taxon>Russula</taxon>
    </lineage>
</organism>
<dbReference type="EMBL" id="WHVB01000023">
    <property type="protein sequence ID" value="KAF8471400.1"/>
    <property type="molecule type" value="Genomic_DNA"/>
</dbReference>
<sequence>MPPLVQKTIRFDSSLQEQTLSPHTQPPTDHTRSRIIVEYAPSLRASAPADLTTVARPHTDRFWLVTCLCATVCAPWATHSNGICTPRTYRFTARRGRDRGCAWAGGVRLDEVVHPCASDATVTVLCGGHRPSLSSSQWKSVFVLTPTVSHPLSSPVGNDQHVRPHHGR</sequence>
<gene>
    <name evidence="1" type="ORF">DFH94DRAFT_201301</name>
</gene>
<reference evidence="1" key="1">
    <citation type="submission" date="2019-10" db="EMBL/GenBank/DDBJ databases">
        <authorList>
            <consortium name="DOE Joint Genome Institute"/>
            <person name="Kuo A."/>
            <person name="Miyauchi S."/>
            <person name="Kiss E."/>
            <person name="Drula E."/>
            <person name="Kohler A."/>
            <person name="Sanchez-Garcia M."/>
            <person name="Andreopoulos B."/>
            <person name="Barry K.W."/>
            <person name="Bonito G."/>
            <person name="Buee M."/>
            <person name="Carver A."/>
            <person name="Chen C."/>
            <person name="Cichocki N."/>
            <person name="Clum A."/>
            <person name="Culley D."/>
            <person name="Crous P.W."/>
            <person name="Fauchery L."/>
            <person name="Girlanda M."/>
            <person name="Hayes R."/>
            <person name="Keri Z."/>
            <person name="LaButti K."/>
            <person name="Lipzen A."/>
            <person name="Lombard V."/>
            <person name="Magnuson J."/>
            <person name="Maillard F."/>
            <person name="Morin E."/>
            <person name="Murat C."/>
            <person name="Nolan M."/>
            <person name="Ohm R."/>
            <person name="Pangilinan J."/>
            <person name="Pereira M."/>
            <person name="Perotto S."/>
            <person name="Peter M."/>
            <person name="Riley R."/>
            <person name="Sitrit Y."/>
            <person name="Stielow B."/>
            <person name="Szollosi G."/>
            <person name="Zifcakova L."/>
            <person name="Stursova M."/>
            <person name="Spatafora J.W."/>
            <person name="Tedersoo L."/>
            <person name="Vaario L.-M."/>
            <person name="Yamada A."/>
            <person name="Yan M."/>
            <person name="Wang P."/>
            <person name="Xu J."/>
            <person name="Bruns T."/>
            <person name="Baldrian P."/>
            <person name="Vilgalys R."/>
            <person name="Henrissat B."/>
            <person name="Grigoriev I.V."/>
            <person name="Hibbett D."/>
            <person name="Nagy L.G."/>
            <person name="Martin F.M."/>
        </authorList>
    </citation>
    <scope>NUCLEOTIDE SEQUENCE</scope>
    <source>
        <strain evidence="1">Prilba</strain>
    </source>
</reference>
<dbReference type="Proteomes" id="UP000759537">
    <property type="component" value="Unassembled WGS sequence"/>
</dbReference>
<accession>A0A9P5MR49</accession>